<comment type="caution">
    <text evidence="2">The sequence shown here is derived from an EMBL/GenBank/DDBJ whole genome shotgun (WGS) entry which is preliminary data.</text>
</comment>
<feature type="compositionally biased region" description="Basic and acidic residues" evidence="1">
    <location>
        <begin position="1"/>
        <end position="32"/>
    </location>
</feature>
<organism evidence="2 3">
    <name type="scientific">Madurella fahalii</name>
    <dbReference type="NCBI Taxonomy" id="1157608"/>
    <lineage>
        <taxon>Eukaryota</taxon>
        <taxon>Fungi</taxon>
        <taxon>Dikarya</taxon>
        <taxon>Ascomycota</taxon>
        <taxon>Pezizomycotina</taxon>
        <taxon>Sordariomycetes</taxon>
        <taxon>Sordariomycetidae</taxon>
        <taxon>Sordariales</taxon>
        <taxon>Sordariales incertae sedis</taxon>
        <taxon>Madurella</taxon>
    </lineage>
</organism>
<dbReference type="GeneID" id="98171673"/>
<feature type="compositionally biased region" description="Acidic residues" evidence="1">
    <location>
        <begin position="37"/>
        <end position="47"/>
    </location>
</feature>
<name>A0ABQ0FZ06_9PEZI</name>
<accession>A0ABQ0FZ06</accession>
<proteinExistence type="predicted"/>
<evidence type="ECO:0000256" key="1">
    <source>
        <dbReference type="SAM" id="MobiDB-lite"/>
    </source>
</evidence>
<sequence length="82" mass="9000">MTQNEERKNDKNKDEKKDGDPGSSKDSKDKSRVGPVEGDDWETDNNDTADGWLAWNSQGQGESGKDMTLLVPCCMQPVAGIL</sequence>
<dbReference type="RefSeq" id="XP_070912451.1">
    <property type="nucleotide sequence ID" value="XM_071056350.1"/>
</dbReference>
<evidence type="ECO:0000313" key="2">
    <source>
        <dbReference type="EMBL" id="GAB1310718.1"/>
    </source>
</evidence>
<keyword evidence="3" id="KW-1185">Reference proteome</keyword>
<protein>
    <submittedName>
        <fullName evidence="2">Uncharacterized protein</fullName>
    </submittedName>
</protein>
<evidence type="ECO:0000313" key="3">
    <source>
        <dbReference type="Proteomes" id="UP001628179"/>
    </source>
</evidence>
<reference evidence="2 3" key="1">
    <citation type="submission" date="2024-09" db="EMBL/GenBank/DDBJ databases">
        <title>Itraconazole resistance in Madurella fahalii resulting from another homologue of gene encoding cytochrome P450 14-alpha sterol demethylase (CYP51).</title>
        <authorList>
            <person name="Yoshioka I."/>
            <person name="Fahal A.H."/>
            <person name="Kaneko S."/>
            <person name="Yaguchi T."/>
        </authorList>
    </citation>
    <scope>NUCLEOTIDE SEQUENCE [LARGE SCALE GENOMIC DNA]</scope>
    <source>
        <strain evidence="2 3">IFM 68171</strain>
    </source>
</reference>
<gene>
    <name evidence="2" type="ORF">MFIFM68171_00928</name>
</gene>
<dbReference type="Proteomes" id="UP001628179">
    <property type="component" value="Unassembled WGS sequence"/>
</dbReference>
<dbReference type="EMBL" id="BAAFSV010000001">
    <property type="protein sequence ID" value="GAB1310718.1"/>
    <property type="molecule type" value="Genomic_DNA"/>
</dbReference>
<feature type="region of interest" description="Disordered" evidence="1">
    <location>
        <begin position="1"/>
        <end position="63"/>
    </location>
</feature>